<organism evidence="7 8">
    <name type="scientific">Candidatus Filomicrobium marinum</name>
    <dbReference type="NCBI Taxonomy" id="1608628"/>
    <lineage>
        <taxon>Bacteria</taxon>
        <taxon>Pseudomonadati</taxon>
        <taxon>Pseudomonadota</taxon>
        <taxon>Alphaproteobacteria</taxon>
        <taxon>Hyphomicrobiales</taxon>
        <taxon>Hyphomicrobiaceae</taxon>
        <taxon>Filomicrobium</taxon>
    </lineage>
</organism>
<keyword evidence="8" id="KW-1185">Reference proteome</keyword>
<accession>A0A0D6JEE4</accession>
<keyword evidence="3 6" id="KW-0812">Transmembrane</keyword>
<gene>
    <name evidence="7" type="ORF">YBN1229_v1_1520</name>
</gene>
<evidence type="ECO:0000256" key="4">
    <source>
        <dbReference type="ARBA" id="ARBA00022989"/>
    </source>
</evidence>
<evidence type="ECO:0008006" key="9">
    <source>
        <dbReference type="Google" id="ProtNLM"/>
    </source>
</evidence>
<dbReference type="KEGG" id="fil:BN1229_v1_1518"/>
<feature type="transmembrane region" description="Helical" evidence="6">
    <location>
        <begin position="178"/>
        <end position="205"/>
    </location>
</feature>
<feature type="transmembrane region" description="Helical" evidence="6">
    <location>
        <begin position="149"/>
        <end position="172"/>
    </location>
</feature>
<feature type="transmembrane region" description="Helical" evidence="6">
    <location>
        <begin position="45"/>
        <end position="68"/>
    </location>
</feature>
<evidence type="ECO:0000256" key="6">
    <source>
        <dbReference type="SAM" id="Phobius"/>
    </source>
</evidence>
<dbReference type="GO" id="GO:0015171">
    <property type="term" value="F:amino acid transmembrane transporter activity"/>
    <property type="evidence" value="ECO:0007669"/>
    <property type="project" value="TreeGrafter"/>
</dbReference>
<feature type="transmembrane region" description="Helical" evidence="6">
    <location>
        <begin position="115"/>
        <end position="137"/>
    </location>
</feature>
<dbReference type="EMBL" id="LN829119">
    <property type="protein sequence ID" value="CPR18015.1"/>
    <property type="molecule type" value="Genomic_DNA"/>
</dbReference>
<dbReference type="AlphaFoldDB" id="A0A0D6JEE4"/>
<keyword evidence="4 6" id="KW-1133">Transmembrane helix</keyword>
<dbReference type="KEGG" id="fiy:BN1229_v1_1520"/>
<dbReference type="Proteomes" id="UP000033187">
    <property type="component" value="Chromosome 1"/>
</dbReference>
<dbReference type="InterPro" id="IPR001123">
    <property type="entry name" value="LeuE-type"/>
</dbReference>
<evidence type="ECO:0000256" key="2">
    <source>
        <dbReference type="ARBA" id="ARBA00022475"/>
    </source>
</evidence>
<comment type="subcellular location">
    <subcellularLocation>
        <location evidence="1">Cell membrane</location>
        <topology evidence="1">Multi-pass membrane protein</topology>
    </subcellularLocation>
</comment>
<evidence type="ECO:0000256" key="3">
    <source>
        <dbReference type="ARBA" id="ARBA00022692"/>
    </source>
</evidence>
<dbReference type="PANTHER" id="PTHR30086">
    <property type="entry name" value="ARGININE EXPORTER PROTEIN ARGO"/>
    <property type="match status" value="1"/>
</dbReference>
<evidence type="ECO:0000313" key="7">
    <source>
        <dbReference type="EMBL" id="CPR18015.1"/>
    </source>
</evidence>
<dbReference type="GO" id="GO:0005886">
    <property type="term" value="C:plasma membrane"/>
    <property type="evidence" value="ECO:0007669"/>
    <property type="project" value="UniProtKB-SubCell"/>
</dbReference>
<reference evidence="8" key="1">
    <citation type="submission" date="2015-02" db="EMBL/GenBank/DDBJ databases">
        <authorList>
            <person name="Chooi Y.-H."/>
        </authorList>
    </citation>
    <scope>NUCLEOTIDE SEQUENCE [LARGE SCALE GENOMIC DNA]</scope>
    <source>
        <strain evidence="8">strain Y</strain>
    </source>
</reference>
<feature type="transmembrane region" description="Helical" evidence="6">
    <location>
        <begin position="75"/>
        <end position="95"/>
    </location>
</feature>
<evidence type="ECO:0000256" key="1">
    <source>
        <dbReference type="ARBA" id="ARBA00004651"/>
    </source>
</evidence>
<evidence type="ECO:0000256" key="5">
    <source>
        <dbReference type="ARBA" id="ARBA00023136"/>
    </source>
</evidence>
<proteinExistence type="predicted"/>
<dbReference type="PANTHER" id="PTHR30086:SF20">
    <property type="entry name" value="ARGININE EXPORTER PROTEIN ARGO-RELATED"/>
    <property type="match status" value="1"/>
</dbReference>
<evidence type="ECO:0000313" key="8">
    <source>
        <dbReference type="Proteomes" id="UP000033187"/>
    </source>
</evidence>
<keyword evidence="2" id="KW-1003">Cell membrane</keyword>
<sequence>MQISMTLGSAIALLGSMVVLAVVPSVSVMTVTARAASAGFLHGVFVTLGIVAGDVIYIMLAIFGLALLTETLGSAAYLIKYVGGAYVLWLGISLWRSTGRVTGERHEDGSSLLSSFMSGLLLTLADQKVVLFYLGFLPAFLNLSKITGVDLAIIIAITVVSVGGVKLGYAYLADRAGLLLGAGASGLLNKAAAGIMIAAGVYLILKP</sequence>
<name>A0A0D6JEE4_9HYPH</name>
<protein>
    <recommendedName>
        <fullName evidence="9">LysE family translocator</fullName>
    </recommendedName>
</protein>
<keyword evidence="5 6" id="KW-0472">Membrane</keyword>
<dbReference type="RefSeq" id="WP_197540890.1">
    <property type="nucleotide sequence ID" value="NZ_LN829118.1"/>
</dbReference>
<dbReference type="Pfam" id="PF01810">
    <property type="entry name" value="LysE"/>
    <property type="match status" value="1"/>
</dbReference>